<evidence type="ECO:0000256" key="13">
    <source>
        <dbReference type="ARBA" id="ARBA00025634"/>
    </source>
</evidence>
<comment type="pathway">
    <text evidence="2 15">Amino-acid biosynthesis; L-tryptophan biosynthesis; L-tryptophan from chorismate: step 1/5.</text>
</comment>
<evidence type="ECO:0000259" key="16">
    <source>
        <dbReference type="Pfam" id="PF00425"/>
    </source>
</evidence>
<evidence type="ECO:0000256" key="15">
    <source>
        <dbReference type="RuleBase" id="RU364045"/>
    </source>
</evidence>
<dbReference type="RefSeq" id="WP_151572771.1">
    <property type="nucleotide sequence ID" value="NZ_WBOT01000002.1"/>
</dbReference>
<keyword evidence="19" id="KW-1185">Reference proteome</keyword>
<dbReference type="Pfam" id="PF00425">
    <property type="entry name" value="Chorismate_bind"/>
    <property type="match status" value="1"/>
</dbReference>
<evidence type="ECO:0000256" key="14">
    <source>
        <dbReference type="ARBA" id="ARBA00047683"/>
    </source>
</evidence>
<dbReference type="InterPro" id="IPR005801">
    <property type="entry name" value="ADC_synthase"/>
</dbReference>
<gene>
    <name evidence="15 18" type="primary">trpE</name>
    <name evidence="18" type="ORF">F7732_05180</name>
</gene>
<name>A0A7V7UW22_9BACI</name>
<dbReference type="EC" id="4.1.3.27" evidence="5 15"/>
<proteinExistence type="inferred from homology"/>
<dbReference type="Gene3D" id="3.60.120.10">
    <property type="entry name" value="Anthranilate synthase"/>
    <property type="match status" value="1"/>
</dbReference>
<evidence type="ECO:0000259" key="17">
    <source>
        <dbReference type="Pfam" id="PF04715"/>
    </source>
</evidence>
<evidence type="ECO:0000256" key="8">
    <source>
        <dbReference type="ARBA" id="ARBA00022723"/>
    </source>
</evidence>
<dbReference type="PRINTS" id="PR00095">
    <property type="entry name" value="ANTSNTHASEI"/>
</dbReference>
<dbReference type="OrthoDB" id="9803598at2"/>
<dbReference type="GO" id="GO:0004049">
    <property type="term" value="F:anthranilate synthase activity"/>
    <property type="evidence" value="ECO:0007669"/>
    <property type="project" value="UniProtKB-EC"/>
</dbReference>
<evidence type="ECO:0000256" key="7">
    <source>
        <dbReference type="ARBA" id="ARBA00022605"/>
    </source>
</evidence>
<organism evidence="18 19">
    <name type="scientific">Bacillus mesophilum</name>
    <dbReference type="NCBI Taxonomy" id="1071718"/>
    <lineage>
        <taxon>Bacteria</taxon>
        <taxon>Bacillati</taxon>
        <taxon>Bacillota</taxon>
        <taxon>Bacilli</taxon>
        <taxon>Bacillales</taxon>
        <taxon>Bacillaceae</taxon>
        <taxon>Bacillus</taxon>
    </lineage>
</organism>
<reference evidence="18 19" key="1">
    <citation type="journal article" date="2014" name="Arch. Microbiol.">
        <title>Bacillus mesophilum sp. nov., strain IITR-54T, a novel 4-chlorobiphenyl dechlorinating bacterium.</title>
        <authorList>
            <person name="Manickam N."/>
            <person name="Singh N.K."/>
            <person name="Bajaj A."/>
            <person name="Kumar R.M."/>
            <person name="Kaur G."/>
            <person name="Kaur N."/>
            <person name="Bala M."/>
            <person name="Kumar A."/>
            <person name="Mayilraj S."/>
        </authorList>
    </citation>
    <scope>NUCLEOTIDE SEQUENCE [LARGE SCALE GENOMIC DNA]</scope>
    <source>
        <strain evidence="18 19">IITR-54</strain>
    </source>
</reference>
<evidence type="ECO:0000256" key="5">
    <source>
        <dbReference type="ARBA" id="ARBA00012266"/>
    </source>
</evidence>
<dbReference type="NCBIfam" id="TIGR00564">
    <property type="entry name" value="trpE_most"/>
    <property type="match status" value="1"/>
</dbReference>
<comment type="function">
    <text evidence="13 15">Part of a heterotetrameric complex that catalyzes the two-step biosynthesis of anthranilate, an intermediate in the biosynthesis of L-tryptophan. In the first step, the glutamine-binding beta subunit (TrpG) of anthranilate synthase (AS) provides the glutamine amidotransferase activity which generates ammonia as a substrate that, along with chorismate, is used in the second step, catalyzed by the large alpha subunit of AS (TrpE) to produce anthranilate. In the absence of TrpG, TrpE can synthesize anthranilate directly from chorismate and high concentrations of ammonia.</text>
</comment>
<keyword evidence="10 15" id="KW-0460">Magnesium</keyword>
<keyword evidence="11 15" id="KW-0057">Aromatic amino acid biosynthesis</keyword>
<protein>
    <recommendedName>
        <fullName evidence="6 15">Anthranilate synthase component 1</fullName>
        <ecNumber evidence="5 15">4.1.3.27</ecNumber>
    </recommendedName>
</protein>
<evidence type="ECO:0000256" key="1">
    <source>
        <dbReference type="ARBA" id="ARBA00001946"/>
    </source>
</evidence>
<dbReference type="GO" id="GO:0046872">
    <property type="term" value="F:metal ion binding"/>
    <property type="evidence" value="ECO:0007669"/>
    <property type="project" value="UniProtKB-KW"/>
</dbReference>
<sequence>MIASKNQLIIQQLSGDTLTPISIYMKLQGGRKFIFESSLKHEKSGRYSFIGTNPVLELTGTNDQCKLSFSGQVVTKKQKPIEALRELLPMIDQQSDLPFCGGAVGFAGYDAIRQYENIGSIGADELKLPDVHFMVYEEVVVFDHLEQKIYLVGFPIINGQEKVRASLEKLTNDIQQTDGCFQQNEAKLSHFTPSMKKEEYENIVKKAKRYIEKGDIFQVVLSQRFTADFKGDPFSFYRELRISNPSPYLYYMDYGSYSVAGASPESLVKVSGHKVLTNPIAGTRPRGKTDQEDVELEADLLADEKELAEHRMLLDLGRNDIGRVAHFGSVEIQKNMLVERFKHVMHIVSEVSGTLKEPNTAFDALIACLPAGTVSGAPKVRAMEIINELETLKRGLYSGAVGYFSVTGSMDFALAIRTVIIKGNKAFIQAGAGIVHDSIPEKEYEETIHKLKAFMEDEDDFINR</sequence>
<evidence type="ECO:0000256" key="2">
    <source>
        <dbReference type="ARBA" id="ARBA00004873"/>
    </source>
</evidence>
<comment type="similarity">
    <text evidence="3 15">Belongs to the anthranilate synthase component I family.</text>
</comment>
<dbReference type="InterPro" id="IPR005256">
    <property type="entry name" value="Anth_synth_I_PabB"/>
</dbReference>
<evidence type="ECO:0000313" key="18">
    <source>
        <dbReference type="EMBL" id="KAB2333489.1"/>
    </source>
</evidence>
<evidence type="ECO:0000256" key="4">
    <source>
        <dbReference type="ARBA" id="ARBA00011575"/>
    </source>
</evidence>
<dbReference type="AlphaFoldDB" id="A0A7V7UW22"/>
<evidence type="ECO:0000256" key="11">
    <source>
        <dbReference type="ARBA" id="ARBA00023141"/>
    </source>
</evidence>
<dbReference type="InterPro" id="IPR015890">
    <property type="entry name" value="Chorismate_C"/>
</dbReference>
<evidence type="ECO:0000256" key="6">
    <source>
        <dbReference type="ARBA" id="ARBA00020653"/>
    </source>
</evidence>
<evidence type="ECO:0000256" key="12">
    <source>
        <dbReference type="ARBA" id="ARBA00023239"/>
    </source>
</evidence>
<comment type="catalytic activity">
    <reaction evidence="14 15">
        <text>chorismate + L-glutamine = anthranilate + pyruvate + L-glutamate + H(+)</text>
        <dbReference type="Rhea" id="RHEA:21732"/>
        <dbReference type="ChEBI" id="CHEBI:15361"/>
        <dbReference type="ChEBI" id="CHEBI:15378"/>
        <dbReference type="ChEBI" id="CHEBI:16567"/>
        <dbReference type="ChEBI" id="CHEBI:29748"/>
        <dbReference type="ChEBI" id="CHEBI:29985"/>
        <dbReference type="ChEBI" id="CHEBI:58359"/>
        <dbReference type="EC" id="4.1.3.27"/>
    </reaction>
</comment>
<evidence type="ECO:0000256" key="10">
    <source>
        <dbReference type="ARBA" id="ARBA00022842"/>
    </source>
</evidence>
<dbReference type="SUPFAM" id="SSF56322">
    <property type="entry name" value="ADC synthase"/>
    <property type="match status" value="1"/>
</dbReference>
<keyword evidence="7 15" id="KW-0028">Amino-acid biosynthesis</keyword>
<comment type="cofactor">
    <cofactor evidence="1 15">
        <name>Mg(2+)</name>
        <dbReference type="ChEBI" id="CHEBI:18420"/>
    </cofactor>
</comment>
<dbReference type="Proteomes" id="UP000441354">
    <property type="component" value="Unassembled WGS sequence"/>
</dbReference>
<dbReference type="PANTHER" id="PTHR11236:SF48">
    <property type="entry name" value="ISOCHORISMATE SYNTHASE MENF"/>
    <property type="match status" value="1"/>
</dbReference>
<dbReference type="Pfam" id="PF04715">
    <property type="entry name" value="Anth_synt_I_N"/>
    <property type="match status" value="1"/>
</dbReference>
<dbReference type="UniPathway" id="UPA00035">
    <property type="reaction ID" value="UER00040"/>
</dbReference>
<evidence type="ECO:0000313" key="19">
    <source>
        <dbReference type="Proteomes" id="UP000441354"/>
    </source>
</evidence>
<feature type="domain" description="Chorismate-utilising enzyme C-terminal" evidence="16">
    <location>
        <begin position="197"/>
        <end position="450"/>
    </location>
</feature>
<dbReference type="InterPro" id="IPR006805">
    <property type="entry name" value="Anth_synth_I_N"/>
</dbReference>
<comment type="caution">
    <text evidence="18">The sequence shown here is derived from an EMBL/GenBank/DDBJ whole genome shotgun (WGS) entry which is preliminary data.</text>
</comment>
<keyword evidence="12 15" id="KW-0456">Lyase</keyword>
<keyword evidence="9 15" id="KW-0822">Tryptophan biosynthesis</keyword>
<dbReference type="EMBL" id="WBOT01000002">
    <property type="protein sequence ID" value="KAB2333489.1"/>
    <property type="molecule type" value="Genomic_DNA"/>
</dbReference>
<dbReference type="GO" id="GO:0000162">
    <property type="term" value="P:L-tryptophan biosynthetic process"/>
    <property type="evidence" value="ECO:0007669"/>
    <property type="project" value="UniProtKB-UniPathway"/>
</dbReference>
<evidence type="ECO:0000256" key="9">
    <source>
        <dbReference type="ARBA" id="ARBA00022822"/>
    </source>
</evidence>
<accession>A0A7V7UW22</accession>
<dbReference type="PANTHER" id="PTHR11236">
    <property type="entry name" value="AMINOBENZOATE/ANTHRANILATE SYNTHASE"/>
    <property type="match status" value="1"/>
</dbReference>
<evidence type="ECO:0000256" key="3">
    <source>
        <dbReference type="ARBA" id="ARBA00009562"/>
    </source>
</evidence>
<dbReference type="InterPro" id="IPR019999">
    <property type="entry name" value="Anth_synth_I-like"/>
</dbReference>
<feature type="domain" description="Anthranilate synthase component I N-terminal" evidence="17">
    <location>
        <begin position="16"/>
        <end position="151"/>
    </location>
</feature>
<comment type="subunit">
    <text evidence="4 15">Heterotetramer consisting of two non-identical subunits: a beta subunit (TrpG) and a large alpha subunit (TrpE).</text>
</comment>
<keyword evidence="8 15" id="KW-0479">Metal-binding</keyword>